<feature type="binding site" evidence="9">
    <location>
        <position position="132"/>
    </location>
    <ligand>
        <name>Zn(2+)</name>
        <dbReference type="ChEBI" id="CHEBI:29105"/>
        <note>catalytic</note>
    </ligand>
</feature>
<dbReference type="CDD" id="cd14840">
    <property type="entry name" value="D-Ala-D-Ala_dipeptidase_Aad"/>
    <property type="match status" value="1"/>
</dbReference>
<accession>A0ABS2WC75</accession>
<dbReference type="PANTHER" id="PTHR43126:SF2">
    <property type="entry name" value="D-ALANYL-D-ALANINE DIPEPTIDASE"/>
    <property type="match status" value="1"/>
</dbReference>
<evidence type="ECO:0000256" key="3">
    <source>
        <dbReference type="ARBA" id="ARBA00022723"/>
    </source>
</evidence>
<evidence type="ECO:0000256" key="6">
    <source>
        <dbReference type="ARBA" id="ARBA00022997"/>
    </source>
</evidence>
<evidence type="ECO:0000256" key="5">
    <source>
        <dbReference type="ARBA" id="ARBA00022833"/>
    </source>
</evidence>
<keyword evidence="13" id="KW-1185">Reference proteome</keyword>
<evidence type="ECO:0000256" key="11">
    <source>
        <dbReference type="SAM" id="SignalP"/>
    </source>
</evidence>
<keyword evidence="11" id="KW-0732">Signal</keyword>
<evidence type="ECO:0000313" key="12">
    <source>
        <dbReference type="EMBL" id="MBN0989320.1"/>
    </source>
</evidence>
<keyword evidence="4 9" id="KW-0378">Hydrolase</keyword>
<name>A0ABS2WC75_9GAMM</name>
<comment type="cofactor">
    <cofactor evidence="9">
        <name>Zn(2+)</name>
        <dbReference type="ChEBI" id="CHEBI:29105"/>
    </cofactor>
    <text evidence="9">Binds 1 zinc ion per subunit.</text>
</comment>
<dbReference type="RefSeq" id="WP_205214258.1">
    <property type="nucleotide sequence ID" value="NZ_JAFFZP010000037.1"/>
</dbReference>
<evidence type="ECO:0000256" key="7">
    <source>
        <dbReference type="ARBA" id="ARBA00023049"/>
    </source>
</evidence>
<feature type="binding site" evidence="9">
    <location>
        <position position="206"/>
    </location>
    <ligand>
        <name>Zn(2+)</name>
        <dbReference type="ChEBI" id="CHEBI:29105"/>
        <note>catalytic</note>
    </ligand>
</feature>
<keyword evidence="2 9" id="KW-0645">Protease</keyword>
<comment type="catalytic activity">
    <reaction evidence="1 9 10">
        <text>D-alanyl-D-alanine + H2O = 2 D-alanine</text>
        <dbReference type="Rhea" id="RHEA:20661"/>
        <dbReference type="ChEBI" id="CHEBI:15377"/>
        <dbReference type="ChEBI" id="CHEBI:57416"/>
        <dbReference type="ChEBI" id="CHEBI:57822"/>
        <dbReference type="EC" id="3.4.13.22"/>
    </reaction>
</comment>
<evidence type="ECO:0000256" key="2">
    <source>
        <dbReference type="ARBA" id="ARBA00022670"/>
    </source>
</evidence>
<keyword evidence="5 9" id="KW-0862">Zinc</keyword>
<evidence type="ECO:0000313" key="13">
    <source>
        <dbReference type="Proteomes" id="UP000760472"/>
    </source>
</evidence>
<dbReference type="Proteomes" id="UP000760472">
    <property type="component" value="Unassembled WGS sequence"/>
</dbReference>
<evidence type="ECO:0000256" key="4">
    <source>
        <dbReference type="ARBA" id="ARBA00022801"/>
    </source>
</evidence>
<dbReference type="EMBL" id="JAFFZP010000037">
    <property type="protein sequence ID" value="MBN0989320.1"/>
    <property type="molecule type" value="Genomic_DNA"/>
</dbReference>
<evidence type="ECO:0000256" key="1">
    <source>
        <dbReference type="ARBA" id="ARBA00001362"/>
    </source>
</evidence>
<dbReference type="HAMAP" id="MF_01924">
    <property type="entry name" value="A_A_dipeptidase"/>
    <property type="match status" value="1"/>
</dbReference>
<feature type="binding site" evidence="9">
    <location>
        <position position="139"/>
    </location>
    <ligand>
        <name>Zn(2+)</name>
        <dbReference type="ChEBI" id="CHEBI:29105"/>
        <note>catalytic</note>
    </ligand>
</feature>
<reference evidence="12 13" key="1">
    <citation type="submission" date="2021-02" db="EMBL/GenBank/DDBJ databases">
        <title>A novel species of genus Amphritea isolated from a fishpond in China.</title>
        <authorList>
            <person name="Lu H."/>
        </authorList>
    </citation>
    <scope>NUCLEOTIDE SEQUENCE [LARGE SCALE GENOMIC DNA]</scope>
    <source>
        <strain evidence="12 13">RP18W</strain>
    </source>
</reference>
<feature type="signal peptide" evidence="11">
    <location>
        <begin position="1"/>
        <end position="22"/>
    </location>
</feature>
<evidence type="ECO:0000256" key="9">
    <source>
        <dbReference type="HAMAP-Rule" id="MF_01924"/>
    </source>
</evidence>
<keyword evidence="6 9" id="KW-0224">Dipeptidase</keyword>
<comment type="caution">
    <text evidence="12">The sequence shown here is derived from an EMBL/GenBank/DDBJ whole genome shotgun (WGS) entry which is preliminary data.</text>
</comment>
<organism evidence="12 13">
    <name type="scientific">Amphritea pacifica</name>
    <dbReference type="NCBI Taxonomy" id="2811233"/>
    <lineage>
        <taxon>Bacteria</taxon>
        <taxon>Pseudomonadati</taxon>
        <taxon>Pseudomonadota</taxon>
        <taxon>Gammaproteobacteria</taxon>
        <taxon>Oceanospirillales</taxon>
        <taxon>Oceanospirillaceae</taxon>
        <taxon>Amphritea</taxon>
    </lineage>
</organism>
<evidence type="ECO:0000256" key="8">
    <source>
        <dbReference type="ARBA" id="ARBA00023316"/>
    </source>
</evidence>
<dbReference type="SUPFAM" id="SSF55166">
    <property type="entry name" value="Hedgehog/DD-peptidase"/>
    <property type="match status" value="1"/>
</dbReference>
<keyword evidence="7 9" id="KW-0482">Metalloprotease</keyword>
<evidence type="ECO:0000256" key="10">
    <source>
        <dbReference type="PIRNR" id="PIRNR026671"/>
    </source>
</evidence>
<dbReference type="EC" id="3.4.13.22" evidence="9 10"/>
<comment type="function">
    <text evidence="9 10">Catalyzes hydrolysis of the D-alanyl-D-alanine dipeptide.</text>
</comment>
<keyword evidence="3 9" id="KW-0479">Metal-binding</keyword>
<dbReference type="InterPro" id="IPR000755">
    <property type="entry name" value="A_A_dipeptidase"/>
</dbReference>
<feature type="site" description="Transition state stabilizer" evidence="9">
    <location>
        <position position="102"/>
    </location>
</feature>
<proteinExistence type="inferred from homology"/>
<keyword evidence="8 10" id="KW-0961">Cell wall biogenesis/degradation</keyword>
<dbReference type="PIRSF" id="PIRSF026671">
    <property type="entry name" value="AA_dipeptidase"/>
    <property type="match status" value="1"/>
</dbReference>
<dbReference type="Gene3D" id="3.30.1380.10">
    <property type="match status" value="1"/>
</dbReference>
<sequence length="228" mass="25833">MHLLAKCLLLVTCLSLSDSLLANEIEKKFIKAGLVDVTTIDRSISVDLVNSDEGKNFFKVNFYNGLKKAYLRKGVAIKLSKAQNALKKEHSGYSLQVLDAARPRSVSRAMYEKMKGTRFEKYVANPATGSMHNYGIAVDITIVDRSGNSLDMGPGPFHSSHAKLYWNYFLKKMGFGISEEQQKNRDLLKRIMLKAGFYPLAHEWWHFNGMEKAEARSTYSIIESGYYK</sequence>
<dbReference type="Pfam" id="PF01427">
    <property type="entry name" value="Peptidase_M15"/>
    <property type="match status" value="1"/>
</dbReference>
<feature type="chain" id="PRO_5045677385" description="D-alanyl-D-alanine dipeptidase" evidence="11">
    <location>
        <begin position="23"/>
        <end position="228"/>
    </location>
</feature>
<protein>
    <recommendedName>
        <fullName evidence="9 10">D-alanyl-D-alanine dipeptidase</fullName>
        <shortName evidence="9 10">D-Ala-D-Ala dipeptidase</shortName>
        <ecNumber evidence="9 10">3.4.13.22</ecNumber>
    </recommendedName>
</protein>
<feature type="active site" description="Proton donor/acceptor" evidence="9">
    <location>
        <position position="203"/>
    </location>
</feature>
<gene>
    <name evidence="9" type="primary">ddpX</name>
    <name evidence="12" type="ORF">JW498_18290</name>
</gene>
<dbReference type="InterPro" id="IPR009045">
    <property type="entry name" value="Zn_M74/Hedgehog-like"/>
</dbReference>
<dbReference type="PANTHER" id="PTHR43126">
    <property type="entry name" value="D-ALANYL-D-ALANINE DIPEPTIDASE"/>
    <property type="match status" value="1"/>
</dbReference>
<comment type="similarity">
    <text evidence="9 10">Belongs to the peptidase M15D family.</text>
</comment>